<reference evidence="3" key="1">
    <citation type="journal article" date="2014" name="Front. Microbiol.">
        <title>High frequency of phylogenetically diverse reductive dehalogenase-homologous genes in deep subseafloor sedimentary metagenomes.</title>
        <authorList>
            <person name="Kawai M."/>
            <person name="Futagami T."/>
            <person name="Toyoda A."/>
            <person name="Takaki Y."/>
            <person name="Nishi S."/>
            <person name="Hori S."/>
            <person name="Arai W."/>
            <person name="Tsubouchi T."/>
            <person name="Morono Y."/>
            <person name="Uchiyama I."/>
            <person name="Ito T."/>
            <person name="Fujiyama A."/>
            <person name="Inagaki F."/>
            <person name="Takami H."/>
        </authorList>
    </citation>
    <scope>NUCLEOTIDE SEQUENCE</scope>
    <source>
        <strain evidence="3">Expedition CK06-06</strain>
    </source>
</reference>
<evidence type="ECO:0000313" key="3">
    <source>
        <dbReference type="EMBL" id="GAH29382.1"/>
    </source>
</evidence>
<dbReference type="EMBL" id="BARU01003971">
    <property type="protein sequence ID" value="GAH29382.1"/>
    <property type="molecule type" value="Genomic_DNA"/>
</dbReference>
<comment type="caution">
    <text evidence="3">The sequence shown here is derived from an EMBL/GenBank/DDBJ whole genome shotgun (WGS) entry which is preliminary data.</text>
</comment>
<accession>X1E9U1</accession>
<feature type="non-terminal residue" evidence="3">
    <location>
        <position position="59"/>
    </location>
</feature>
<gene>
    <name evidence="3" type="ORF">S03H2_08238</name>
</gene>
<feature type="coiled-coil region" evidence="1">
    <location>
        <begin position="23"/>
        <end position="57"/>
    </location>
</feature>
<dbReference type="AlphaFoldDB" id="X1E9U1"/>
<keyword evidence="1" id="KW-0175">Coiled coil</keyword>
<name>X1E9U1_9ZZZZ</name>
<protein>
    <submittedName>
        <fullName evidence="3">Uncharacterized protein</fullName>
    </submittedName>
</protein>
<evidence type="ECO:0000256" key="1">
    <source>
        <dbReference type="SAM" id="Coils"/>
    </source>
</evidence>
<sequence>MADDELNQNPEGEESGQSQALTITELEDLVAQKDEELTKANTRITELEQAVTESDEKLT</sequence>
<feature type="region of interest" description="Disordered" evidence="2">
    <location>
        <begin position="1"/>
        <end position="20"/>
    </location>
</feature>
<proteinExistence type="predicted"/>
<feature type="compositionally biased region" description="Acidic residues" evidence="2">
    <location>
        <begin position="1"/>
        <end position="14"/>
    </location>
</feature>
<evidence type="ECO:0000256" key="2">
    <source>
        <dbReference type="SAM" id="MobiDB-lite"/>
    </source>
</evidence>
<organism evidence="3">
    <name type="scientific">marine sediment metagenome</name>
    <dbReference type="NCBI Taxonomy" id="412755"/>
    <lineage>
        <taxon>unclassified sequences</taxon>
        <taxon>metagenomes</taxon>
        <taxon>ecological metagenomes</taxon>
    </lineage>
</organism>